<dbReference type="InterPro" id="IPR006674">
    <property type="entry name" value="HD_domain"/>
</dbReference>
<protein>
    <submittedName>
        <fullName evidence="2">HD domain-containing protein</fullName>
    </submittedName>
</protein>
<feature type="domain" description="HD" evidence="1">
    <location>
        <begin position="24"/>
        <end position="117"/>
    </location>
</feature>
<dbReference type="Proteomes" id="UP000322025">
    <property type="component" value="Unassembled WGS sequence"/>
</dbReference>
<evidence type="ECO:0000313" key="2">
    <source>
        <dbReference type="EMBL" id="KAA8502614.1"/>
    </source>
</evidence>
<dbReference type="InterPro" id="IPR003607">
    <property type="entry name" value="HD/PDEase_dom"/>
</dbReference>
<organism evidence="2 3">
    <name type="scientific">Mediterraneibacter catenae</name>
    <dbReference type="NCBI Taxonomy" id="2594882"/>
    <lineage>
        <taxon>Bacteria</taxon>
        <taxon>Bacillati</taxon>
        <taxon>Bacillota</taxon>
        <taxon>Clostridia</taxon>
        <taxon>Lachnospirales</taxon>
        <taxon>Lachnospiraceae</taxon>
        <taxon>Mediterraneibacter</taxon>
    </lineage>
</organism>
<sequence length="171" mass="20153">MKYTEQIDLLELEIMKFNQSDSRRIQHLVKVHRFAQLIGHMEKLDAHTQFLTECAALVHDIGIRPAEEKYGACNGKLQEQEGPSYARKMLKELKFDEADIERICYLVGHHHTYTNIDGIDYQILVEADFLVNFYEDELRKDSIQTAFDKIFRTESGKTICRISYFTEWKDQ</sequence>
<gene>
    <name evidence="2" type="ORF">FNY66_03005</name>
</gene>
<accession>A0A5M9I099</accession>
<dbReference type="Pfam" id="PF01966">
    <property type="entry name" value="HD"/>
    <property type="match status" value="1"/>
</dbReference>
<reference evidence="2 3" key="1">
    <citation type="submission" date="2019-07" db="EMBL/GenBank/DDBJ databases">
        <authorList>
            <person name="Wongkuna S."/>
            <person name="Scaria J."/>
        </authorList>
    </citation>
    <scope>NUCLEOTIDE SEQUENCE [LARGE SCALE GENOMIC DNA]</scope>
    <source>
        <strain evidence="2 3">SW178</strain>
    </source>
</reference>
<evidence type="ECO:0000259" key="1">
    <source>
        <dbReference type="Pfam" id="PF01966"/>
    </source>
</evidence>
<dbReference type="AlphaFoldDB" id="A0A5M9I099"/>
<dbReference type="Gene3D" id="1.10.3210.10">
    <property type="entry name" value="Hypothetical protein af1432"/>
    <property type="match status" value="1"/>
</dbReference>
<dbReference type="SUPFAM" id="SSF109604">
    <property type="entry name" value="HD-domain/PDEase-like"/>
    <property type="match status" value="1"/>
</dbReference>
<proteinExistence type="predicted"/>
<evidence type="ECO:0000313" key="3">
    <source>
        <dbReference type="Proteomes" id="UP000322025"/>
    </source>
</evidence>
<comment type="caution">
    <text evidence="2">The sequence shown here is derived from an EMBL/GenBank/DDBJ whole genome shotgun (WGS) entry which is preliminary data.</text>
</comment>
<dbReference type="OrthoDB" id="155250at2"/>
<dbReference type="RefSeq" id="WP_150310242.1">
    <property type="nucleotide sequence ID" value="NZ_VMSO01000002.1"/>
</dbReference>
<keyword evidence="3" id="KW-1185">Reference proteome</keyword>
<dbReference type="CDD" id="cd00077">
    <property type="entry name" value="HDc"/>
    <property type="match status" value="1"/>
</dbReference>
<name>A0A5M9I099_9FIRM</name>
<dbReference type="EMBL" id="VMSO01000002">
    <property type="protein sequence ID" value="KAA8502614.1"/>
    <property type="molecule type" value="Genomic_DNA"/>
</dbReference>